<dbReference type="Proteomes" id="UP000050794">
    <property type="component" value="Unassembled WGS sequence"/>
</dbReference>
<reference evidence="2 3" key="2">
    <citation type="submission" date="2018-11" db="EMBL/GenBank/DDBJ databases">
        <authorList>
            <consortium name="Pathogen Informatics"/>
        </authorList>
    </citation>
    <scope>NUCLEOTIDE SEQUENCE [LARGE SCALE GENOMIC DNA]</scope>
</reference>
<organism evidence="3 4">
    <name type="scientific">Toxocara canis</name>
    <name type="common">Canine roundworm</name>
    <dbReference type="NCBI Taxonomy" id="6265"/>
    <lineage>
        <taxon>Eukaryota</taxon>
        <taxon>Metazoa</taxon>
        <taxon>Ecdysozoa</taxon>
        <taxon>Nematoda</taxon>
        <taxon>Chromadorea</taxon>
        <taxon>Rhabditida</taxon>
        <taxon>Spirurina</taxon>
        <taxon>Ascaridomorpha</taxon>
        <taxon>Ascaridoidea</taxon>
        <taxon>Toxocaridae</taxon>
        <taxon>Toxocara</taxon>
    </lineage>
</organism>
<keyword evidence="1" id="KW-0812">Transmembrane</keyword>
<feature type="transmembrane region" description="Helical" evidence="1">
    <location>
        <begin position="7"/>
        <end position="29"/>
    </location>
</feature>
<dbReference type="EMBL" id="UYWY01020399">
    <property type="protein sequence ID" value="VDM41455.1"/>
    <property type="molecule type" value="Genomic_DNA"/>
</dbReference>
<dbReference type="AlphaFoldDB" id="A0A183UNR4"/>
<feature type="transmembrane region" description="Helical" evidence="1">
    <location>
        <begin position="88"/>
        <end position="113"/>
    </location>
</feature>
<dbReference type="WBParaSite" id="TCNE_0001013401-mRNA-1">
    <property type="protein sequence ID" value="TCNE_0001013401-mRNA-1"/>
    <property type="gene ID" value="TCNE_0001013401"/>
</dbReference>
<evidence type="ECO:0000313" key="3">
    <source>
        <dbReference type="Proteomes" id="UP000050794"/>
    </source>
</evidence>
<keyword evidence="1" id="KW-1133">Transmembrane helix</keyword>
<reference evidence="4" key="1">
    <citation type="submission" date="2016-06" db="UniProtKB">
        <authorList>
            <consortium name="WormBaseParasite"/>
        </authorList>
    </citation>
    <scope>IDENTIFICATION</scope>
</reference>
<feature type="transmembrane region" description="Helical" evidence="1">
    <location>
        <begin position="125"/>
        <end position="145"/>
    </location>
</feature>
<evidence type="ECO:0000313" key="4">
    <source>
        <dbReference type="WBParaSite" id="TCNE_0001013401-mRNA-1"/>
    </source>
</evidence>
<evidence type="ECO:0000313" key="2">
    <source>
        <dbReference type="EMBL" id="VDM41455.1"/>
    </source>
</evidence>
<name>A0A183UNR4_TOXCA</name>
<proteinExistence type="predicted"/>
<feature type="transmembrane region" description="Helical" evidence="1">
    <location>
        <begin position="35"/>
        <end position="57"/>
    </location>
</feature>
<sequence length="193" mass="21835">MLGSILIGLLYILMDTIGLIAVIIIVVYAGALYEAAWISMILIIFLLAVNRVTIICIRHTYKQWIANTCKQGRSGIRRNVTSSTERRILIQSIALFSFTTNNVFFDFFSYYLLPNTKWTAFSLNLIRHFCIVMVPILNFIFNLSLRKKALQYTKAAIYRLSGSSPPSITQRALMPTTVPIDAGGITRVNITLY</sequence>
<keyword evidence="3" id="KW-1185">Reference proteome</keyword>
<evidence type="ECO:0000256" key="1">
    <source>
        <dbReference type="SAM" id="Phobius"/>
    </source>
</evidence>
<protein>
    <submittedName>
        <fullName evidence="4">G_PROTEIN_RECEP_F1_2 domain-containing protein</fullName>
    </submittedName>
</protein>
<accession>A0A183UNR4</accession>
<gene>
    <name evidence="2" type="ORF">TCNE_LOCUS10134</name>
</gene>
<keyword evidence="1" id="KW-0472">Membrane</keyword>